<dbReference type="EMBL" id="BONY01000002">
    <property type="protein sequence ID" value="GIH02387.1"/>
    <property type="molecule type" value="Genomic_DNA"/>
</dbReference>
<dbReference type="RefSeq" id="WP_203906334.1">
    <property type="nucleotide sequence ID" value="NZ_BONY01000002.1"/>
</dbReference>
<dbReference type="InterPro" id="IPR036388">
    <property type="entry name" value="WH-like_DNA-bd_sf"/>
</dbReference>
<comment type="caution">
    <text evidence="10">The sequence shown here is derived from an EMBL/GenBank/DDBJ whole genome shotgun (WGS) entry which is preliminary data.</text>
</comment>
<dbReference type="InterPro" id="IPR039425">
    <property type="entry name" value="RNA_pol_sigma-70-like"/>
</dbReference>
<evidence type="ECO:0000256" key="1">
    <source>
        <dbReference type="ARBA" id="ARBA00010641"/>
    </source>
</evidence>
<evidence type="ECO:0000256" key="4">
    <source>
        <dbReference type="ARBA" id="ARBA00023125"/>
    </source>
</evidence>
<proteinExistence type="inferred from homology"/>
<dbReference type="InterPro" id="IPR013325">
    <property type="entry name" value="RNA_pol_sigma_r2"/>
</dbReference>
<accession>A0A8J3Q2T0</accession>
<dbReference type="SUPFAM" id="SSF88946">
    <property type="entry name" value="Sigma2 domain of RNA polymerase sigma factors"/>
    <property type="match status" value="1"/>
</dbReference>
<dbReference type="InterPro" id="IPR013249">
    <property type="entry name" value="RNA_pol_sigma70_r4_t2"/>
</dbReference>
<dbReference type="GO" id="GO:0003677">
    <property type="term" value="F:DNA binding"/>
    <property type="evidence" value="ECO:0007669"/>
    <property type="project" value="UniProtKB-KW"/>
</dbReference>
<evidence type="ECO:0000313" key="10">
    <source>
        <dbReference type="EMBL" id="GIH02387.1"/>
    </source>
</evidence>
<evidence type="ECO:0000259" key="9">
    <source>
        <dbReference type="Pfam" id="PF08281"/>
    </source>
</evidence>
<keyword evidence="4" id="KW-0238">DNA-binding</keyword>
<dbReference type="PANTHER" id="PTHR43133">
    <property type="entry name" value="RNA POLYMERASE ECF-TYPE SIGMA FACTO"/>
    <property type="match status" value="1"/>
</dbReference>
<comment type="similarity">
    <text evidence="1">Belongs to the sigma-70 factor family. ECF subfamily.</text>
</comment>
<dbReference type="InterPro" id="IPR013324">
    <property type="entry name" value="RNA_pol_sigma_r3/r4-like"/>
</dbReference>
<dbReference type="GO" id="GO:0016987">
    <property type="term" value="F:sigma factor activity"/>
    <property type="evidence" value="ECO:0007669"/>
    <property type="project" value="UniProtKB-KW"/>
</dbReference>
<keyword evidence="11" id="KW-1185">Reference proteome</keyword>
<sequence>MTIATARRQDEFNELYRANFGAIVAMAYSYTADLAEAQDIAQEAFSRAWQRWDALTDYDNPMAWVRHVTFNLAHSRWRKIKTATAYLVRQKPDQVDEMNPDHVAVVAALRKLPRQQREAIVWHHLADLSVQDVAHQLAVPVSTVKTWLQRGRALLAQELAIDMGKQVVTPPAEQVVQRARKQQRARRAAIVAVVVLLVAGVLAAGQLLRRNNSAPPVQPTPNPSSTVDSHDPLRAMDWGNVAIPGVPMCNQYSELPFRLDPKTHRSTWSDGHGGSISFAPEEIVFGDLDGDGLAEAIVPIECDGFEMGLNRSVLLGMDLMGGALFGFNSVPVQFAMNSMWITDGILYLEAAEMPNMKLGDVLAFRLNALNFEAVDGSTRYPKITSLDLSPVASQLACPSSDLQVPVDNDLVSEVGGVKWSLAASGRHPRLVELGRRGQPYLLLSVLCAPVGEESWRAPRTVLFDLSGRQWRAIATVTPPGEARIGEVKGNRIGYGNPGQLVAEFAWSGTSFTRVS</sequence>
<keyword evidence="3" id="KW-0731">Sigma factor</keyword>
<gene>
    <name evidence="10" type="ORF">Rhe02_04540</name>
</gene>
<reference evidence="10" key="1">
    <citation type="submission" date="2021-01" db="EMBL/GenBank/DDBJ databases">
        <title>Whole genome shotgun sequence of Rhizocola hellebori NBRC 109834.</title>
        <authorList>
            <person name="Komaki H."/>
            <person name="Tamura T."/>
        </authorList>
    </citation>
    <scope>NUCLEOTIDE SEQUENCE</scope>
    <source>
        <strain evidence="10">NBRC 109834</strain>
    </source>
</reference>
<keyword evidence="5" id="KW-0804">Transcription</keyword>
<dbReference type="Pfam" id="PF08281">
    <property type="entry name" value="Sigma70_r4_2"/>
    <property type="match status" value="1"/>
</dbReference>
<evidence type="ECO:0000256" key="2">
    <source>
        <dbReference type="ARBA" id="ARBA00023015"/>
    </source>
</evidence>
<feature type="transmembrane region" description="Helical" evidence="7">
    <location>
        <begin position="188"/>
        <end position="208"/>
    </location>
</feature>
<name>A0A8J3Q2T0_9ACTN</name>
<feature type="domain" description="RNA polymerase sigma-70 region 2" evidence="8">
    <location>
        <begin position="15"/>
        <end position="79"/>
    </location>
</feature>
<keyword evidence="7" id="KW-0472">Membrane</keyword>
<keyword evidence="2" id="KW-0805">Transcription regulation</keyword>
<dbReference type="InterPro" id="IPR007627">
    <property type="entry name" value="RNA_pol_sigma70_r2"/>
</dbReference>
<dbReference type="PANTHER" id="PTHR43133:SF50">
    <property type="entry name" value="ECF RNA POLYMERASE SIGMA FACTOR SIGM"/>
    <property type="match status" value="1"/>
</dbReference>
<evidence type="ECO:0000256" key="5">
    <source>
        <dbReference type="ARBA" id="ARBA00023163"/>
    </source>
</evidence>
<dbReference type="Gene3D" id="1.10.1740.10">
    <property type="match status" value="1"/>
</dbReference>
<protein>
    <recommendedName>
        <fullName evidence="12">Sigma-70 family RNA polymerase sigma factor</fullName>
    </recommendedName>
</protein>
<feature type="domain" description="RNA polymerase sigma factor 70 region 4 type 2" evidence="9">
    <location>
        <begin position="104"/>
        <end position="155"/>
    </location>
</feature>
<evidence type="ECO:0000256" key="6">
    <source>
        <dbReference type="SAM" id="MobiDB-lite"/>
    </source>
</evidence>
<organism evidence="10 11">
    <name type="scientific">Rhizocola hellebori</name>
    <dbReference type="NCBI Taxonomy" id="1392758"/>
    <lineage>
        <taxon>Bacteria</taxon>
        <taxon>Bacillati</taxon>
        <taxon>Actinomycetota</taxon>
        <taxon>Actinomycetes</taxon>
        <taxon>Micromonosporales</taxon>
        <taxon>Micromonosporaceae</taxon>
        <taxon>Rhizocola</taxon>
    </lineage>
</organism>
<evidence type="ECO:0000256" key="7">
    <source>
        <dbReference type="SAM" id="Phobius"/>
    </source>
</evidence>
<dbReference type="InterPro" id="IPR014284">
    <property type="entry name" value="RNA_pol_sigma-70_dom"/>
</dbReference>
<evidence type="ECO:0008006" key="12">
    <source>
        <dbReference type="Google" id="ProtNLM"/>
    </source>
</evidence>
<dbReference type="CDD" id="cd06171">
    <property type="entry name" value="Sigma70_r4"/>
    <property type="match status" value="1"/>
</dbReference>
<dbReference type="NCBIfam" id="TIGR02937">
    <property type="entry name" value="sigma70-ECF"/>
    <property type="match status" value="1"/>
</dbReference>
<dbReference type="SUPFAM" id="SSF88659">
    <property type="entry name" value="Sigma3 and sigma4 domains of RNA polymerase sigma factors"/>
    <property type="match status" value="1"/>
</dbReference>
<evidence type="ECO:0000259" key="8">
    <source>
        <dbReference type="Pfam" id="PF04542"/>
    </source>
</evidence>
<keyword evidence="7" id="KW-1133">Transmembrane helix</keyword>
<dbReference type="AlphaFoldDB" id="A0A8J3Q2T0"/>
<dbReference type="Proteomes" id="UP000612899">
    <property type="component" value="Unassembled WGS sequence"/>
</dbReference>
<feature type="region of interest" description="Disordered" evidence="6">
    <location>
        <begin position="211"/>
        <end position="230"/>
    </location>
</feature>
<evidence type="ECO:0000256" key="3">
    <source>
        <dbReference type="ARBA" id="ARBA00023082"/>
    </source>
</evidence>
<evidence type="ECO:0000313" key="11">
    <source>
        <dbReference type="Proteomes" id="UP000612899"/>
    </source>
</evidence>
<keyword evidence="7" id="KW-0812">Transmembrane</keyword>
<dbReference type="Pfam" id="PF04542">
    <property type="entry name" value="Sigma70_r2"/>
    <property type="match status" value="1"/>
</dbReference>
<dbReference type="GO" id="GO:0006352">
    <property type="term" value="P:DNA-templated transcription initiation"/>
    <property type="evidence" value="ECO:0007669"/>
    <property type="project" value="InterPro"/>
</dbReference>
<dbReference type="Gene3D" id="1.10.10.10">
    <property type="entry name" value="Winged helix-like DNA-binding domain superfamily/Winged helix DNA-binding domain"/>
    <property type="match status" value="1"/>
</dbReference>